<dbReference type="Pfam" id="PF02687">
    <property type="entry name" value="FtsX"/>
    <property type="match status" value="1"/>
</dbReference>
<evidence type="ECO:0000256" key="4">
    <source>
        <dbReference type="ARBA" id="ARBA00022989"/>
    </source>
</evidence>
<dbReference type="Proteomes" id="UP001597297">
    <property type="component" value="Unassembled WGS sequence"/>
</dbReference>
<evidence type="ECO:0000256" key="6">
    <source>
        <dbReference type="SAM" id="Phobius"/>
    </source>
</evidence>
<feature type="transmembrane region" description="Helical" evidence="6">
    <location>
        <begin position="295"/>
        <end position="322"/>
    </location>
</feature>
<keyword evidence="2" id="KW-1003">Cell membrane</keyword>
<dbReference type="PANTHER" id="PTHR43738:SF3">
    <property type="entry name" value="ABC TRANSPORTER PERMEASE"/>
    <property type="match status" value="1"/>
</dbReference>
<evidence type="ECO:0000259" key="8">
    <source>
        <dbReference type="Pfam" id="PF12704"/>
    </source>
</evidence>
<dbReference type="RefSeq" id="WP_377094408.1">
    <property type="nucleotide sequence ID" value="NZ_JBHSJM010000001.1"/>
</dbReference>
<evidence type="ECO:0000259" key="7">
    <source>
        <dbReference type="Pfam" id="PF02687"/>
    </source>
</evidence>
<evidence type="ECO:0000313" key="10">
    <source>
        <dbReference type="Proteomes" id="UP001597297"/>
    </source>
</evidence>
<evidence type="ECO:0000256" key="3">
    <source>
        <dbReference type="ARBA" id="ARBA00022692"/>
    </source>
</evidence>
<feature type="transmembrane region" description="Helical" evidence="6">
    <location>
        <begin position="342"/>
        <end position="365"/>
    </location>
</feature>
<comment type="caution">
    <text evidence="9">The sequence shown here is derived from an EMBL/GenBank/DDBJ whole genome shotgun (WGS) entry which is preliminary data.</text>
</comment>
<dbReference type="Pfam" id="PF12704">
    <property type="entry name" value="MacB_PCD"/>
    <property type="match status" value="1"/>
</dbReference>
<feature type="domain" description="ABC3 transporter permease C-terminal" evidence="7">
    <location>
        <begin position="257"/>
        <end position="371"/>
    </location>
</feature>
<evidence type="ECO:0000256" key="5">
    <source>
        <dbReference type="ARBA" id="ARBA00023136"/>
    </source>
</evidence>
<dbReference type="PANTHER" id="PTHR43738">
    <property type="entry name" value="ABC TRANSPORTER, MEMBRANE PROTEIN"/>
    <property type="match status" value="1"/>
</dbReference>
<feature type="domain" description="MacB-like periplasmic core" evidence="8">
    <location>
        <begin position="18"/>
        <end position="220"/>
    </location>
</feature>
<name>A0ABW5E0Y8_9BACT</name>
<keyword evidence="4 6" id="KW-1133">Transmembrane helix</keyword>
<accession>A0ABW5E0Y8</accession>
<proteinExistence type="predicted"/>
<keyword evidence="5 6" id="KW-0472">Membrane</keyword>
<dbReference type="InterPro" id="IPR025857">
    <property type="entry name" value="MacB_PCD"/>
</dbReference>
<dbReference type="EMBL" id="JBHUJC010000020">
    <property type="protein sequence ID" value="MFD2276252.1"/>
    <property type="molecule type" value="Genomic_DNA"/>
</dbReference>
<organism evidence="9 10">
    <name type="scientific">Rubritalea spongiae</name>
    <dbReference type="NCBI Taxonomy" id="430797"/>
    <lineage>
        <taxon>Bacteria</taxon>
        <taxon>Pseudomonadati</taxon>
        <taxon>Verrucomicrobiota</taxon>
        <taxon>Verrucomicrobiia</taxon>
        <taxon>Verrucomicrobiales</taxon>
        <taxon>Rubritaleaceae</taxon>
        <taxon>Rubritalea</taxon>
    </lineage>
</organism>
<keyword evidence="10" id="KW-1185">Reference proteome</keyword>
<dbReference type="InterPro" id="IPR003838">
    <property type="entry name" value="ABC3_permease_C"/>
</dbReference>
<feature type="transmembrane region" description="Helical" evidence="6">
    <location>
        <begin position="254"/>
        <end position="275"/>
    </location>
</feature>
<gene>
    <name evidence="9" type="ORF">ACFSQZ_07215</name>
</gene>
<reference evidence="10" key="1">
    <citation type="journal article" date="2019" name="Int. J. Syst. Evol. Microbiol.">
        <title>The Global Catalogue of Microorganisms (GCM) 10K type strain sequencing project: providing services to taxonomists for standard genome sequencing and annotation.</title>
        <authorList>
            <consortium name="The Broad Institute Genomics Platform"/>
            <consortium name="The Broad Institute Genome Sequencing Center for Infectious Disease"/>
            <person name="Wu L."/>
            <person name="Ma J."/>
        </authorList>
    </citation>
    <scope>NUCLEOTIDE SEQUENCE [LARGE SCALE GENOMIC DNA]</scope>
    <source>
        <strain evidence="10">JCM 16545</strain>
    </source>
</reference>
<evidence type="ECO:0000313" key="9">
    <source>
        <dbReference type="EMBL" id="MFD2276252.1"/>
    </source>
</evidence>
<evidence type="ECO:0000256" key="2">
    <source>
        <dbReference type="ARBA" id="ARBA00022475"/>
    </source>
</evidence>
<sequence length="378" mass="41009">MKLLVLAWKNLVRHRLRSLLTIFGVAAGMFLYTAVQTMQYSLSTATKMNADDTTLVVYRENRFCPMTSRLPEHYAPTIKRIEGVREVIPIQITVNNCGASLDVITFRGVPPETLKQYSPDMEVISGSFEDFSKRSDAALVGEHFAARRGLKAGDNFEAVGINVYVAGIITSDQPQDQNVAYVHLPFLQQASRVGLGVVTQFNVKVESAEMLDAVAAKIDETFASDQQPTNTRPEKAFFAETAKQMIELIGFTRWLGIGAVVAVLGLVANAVLLIVRGRVKETAILQTLGFTRKDIGFMVVNEGALLGLVGGLLGVLGAALFFKWKAFTLGNEGLTLALSPSLNVVMSGLLVALALGLLASLYPAWKATSRPLVQSLNS</sequence>
<keyword evidence="3 6" id="KW-0812">Transmembrane</keyword>
<feature type="transmembrane region" description="Helical" evidence="6">
    <location>
        <begin position="16"/>
        <end position="35"/>
    </location>
</feature>
<comment type="subcellular location">
    <subcellularLocation>
        <location evidence="1">Cell membrane</location>
        <topology evidence="1">Multi-pass membrane protein</topology>
    </subcellularLocation>
</comment>
<protein>
    <submittedName>
        <fullName evidence="9">ABC transporter permease</fullName>
    </submittedName>
</protein>
<dbReference type="InterPro" id="IPR051125">
    <property type="entry name" value="ABC-4/HrtB_transporter"/>
</dbReference>
<evidence type="ECO:0000256" key="1">
    <source>
        <dbReference type="ARBA" id="ARBA00004651"/>
    </source>
</evidence>